<dbReference type="SUPFAM" id="SSF52540">
    <property type="entry name" value="P-loop containing nucleoside triphosphate hydrolases"/>
    <property type="match status" value="1"/>
</dbReference>
<reference evidence="1 2" key="1">
    <citation type="journal article" date="2020" name="Front. Microbiol.">
        <title>Single-cell genomics of novel Actinobacteria with the Wood-Ljungdahl pathway discovered in a serpentinizing system.</title>
        <authorList>
            <person name="Merino N."/>
            <person name="Kawai M."/>
            <person name="Boyd E.S."/>
            <person name="Colman D.R."/>
            <person name="McGlynn S.E."/>
            <person name="Nealson K.H."/>
            <person name="Kurokawa K."/>
            <person name="Hongoh Y."/>
        </authorList>
    </citation>
    <scope>NUCLEOTIDE SEQUENCE [LARGE SCALE GENOMIC DNA]</scope>
    <source>
        <strain evidence="1 2">S06</strain>
    </source>
</reference>
<dbReference type="InterPro" id="IPR027417">
    <property type="entry name" value="P-loop_NTPase"/>
</dbReference>
<evidence type="ECO:0000313" key="2">
    <source>
        <dbReference type="Proteomes" id="UP000580051"/>
    </source>
</evidence>
<protein>
    <submittedName>
        <fullName evidence="1">Uncharacterized protein</fullName>
    </submittedName>
</protein>
<sequence>MSFSDLLRPRPEVLSDEGIDGIIDLANLGDPKGRKLEANPERFFSLTYPTADVRRVVQKLSDRFSGSQDAPGLFLFEGLKGSGKSHLLLLVYHLFENPEEGKQWLDAHTMLCRLPEDAVVVVNKFTDLPLYSIWDFVFEQLTSRRPRKTVVQPGLEEMDKVIKDRRLILILDELEQGIRVIGDSAVRAQNIAFLQMLSEWANRSDKVTVFASIYSDQEEPGSTLKRVPSCRVQFAHSADRAKVVLHRLFENYLEFSLDACAPTVDSYLNMWRRQSIPSSDEYRSKMLLTYPFLPEMLELILERVPARGGFQSVRGALGFLANMVRLSHGKVHLITAAHADIHDREVATRLSDLDPSGDLISRARGNLAELKDQPLASEIGASVMLYTLTSTGRSRGATREELIRHVLAPKIDINDFEKTLLAFQKYASHFHVQEGRYFFDLEENADAKVEFRSLTIPKEKAQELLHALWRDEIFREPNAIVYLGQEQTKEALEELDKNRLRYVLAPRRLSQEERHELYHGIPMRNQVILLEPRDPKFNLDTHRDLLKWAQRQVAAQELAGTTRDSGRRADYERIAREDKGHCIDAIKRAGLLFIRWERYGTKAWEDQVEEETIAGNSREDVNRHLSQQLFPIQLFEEHLSSRLSDILNLSIKDIDKQYRSTPGFPVPTTVRSVSQALRELCRAGQIGIRHPRGNFCKENPNLTETELFDATIGEPFETTTVHPPIPTPTEEEGQIAPPLGEEEETIGPVPPPTIPAKKQEISIPPQTGAGQLRQTVAVRLQEFPDAKMVRLRATIFLENSTGDLSSLPASIRGNLSGEGTLTVEITVTKVGEFSKVEVEQIIESLPSLPNADYGARLELLIPSTEEERRDE</sequence>
<dbReference type="Proteomes" id="UP000580051">
    <property type="component" value="Unassembled WGS sequence"/>
</dbReference>
<evidence type="ECO:0000313" key="1">
    <source>
        <dbReference type="EMBL" id="GFP20790.1"/>
    </source>
</evidence>
<accession>A0A6V8NNC1</accession>
<proteinExistence type="predicted"/>
<dbReference type="RefSeq" id="WP_176225939.1">
    <property type="nucleotide sequence ID" value="NZ_BLRV01000001.1"/>
</dbReference>
<comment type="caution">
    <text evidence="1">The sequence shown here is derived from an EMBL/GenBank/DDBJ whole genome shotgun (WGS) entry which is preliminary data.</text>
</comment>
<dbReference type="AlphaFoldDB" id="A0A6V8NNC1"/>
<gene>
    <name evidence="1" type="ORF">HKBW3S06_00017</name>
</gene>
<name>A0A6V8NNC1_9ACTN</name>
<dbReference type="EMBL" id="BLRV01000001">
    <property type="protein sequence ID" value="GFP20790.1"/>
    <property type="molecule type" value="Genomic_DNA"/>
</dbReference>
<organism evidence="1 2">
    <name type="scientific">Candidatus Hakubella thermalkaliphila</name>
    <dbReference type="NCBI Taxonomy" id="2754717"/>
    <lineage>
        <taxon>Bacteria</taxon>
        <taxon>Bacillati</taxon>
        <taxon>Actinomycetota</taxon>
        <taxon>Actinomycetota incertae sedis</taxon>
        <taxon>Candidatus Hakubellales</taxon>
        <taxon>Candidatus Hakubellaceae</taxon>
        <taxon>Candidatus Hakubella</taxon>
    </lineage>
</organism>